<proteinExistence type="predicted"/>
<dbReference type="EMBL" id="PCST01000004">
    <property type="protein sequence ID" value="PIP56000.1"/>
    <property type="molecule type" value="Genomic_DNA"/>
</dbReference>
<evidence type="ECO:0000313" key="1">
    <source>
        <dbReference type="EMBL" id="PIP56000.1"/>
    </source>
</evidence>
<gene>
    <name evidence="1" type="ORF">COX06_00250</name>
</gene>
<dbReference type="AlphaFoldDB" id="A0A2H0BG79"/>
<name>A0A2H0BG79_9BACT</name>
<sequence length="262" mass="31263">MKKILSYKKYRSLNHPTPYIFHIQKDGQHLFYFGAKHSFDPRDSQYKKITAYWNAFIRATRKNNCIVLIEGGNRKILKTKEQAIRNGGEMSYLAYLASKKGVETFSPEPSAKYRYKKLLKKFSRKEIAYYDFALVCYQWNRYKDKPDFEKYVNRFLKADEKSSGWKNFDFSLKNMIRIHRGLFGKKFNENNKLFFHEILDPLGKKSVINKISLFEESEIRDDYIAGEIERLWRKGKHLFIIYGTSHAVRQEAVIRDFVSRQN</sequence>
<accession>A0A2H0BG79</accession>
<evidence type="ECO:0000313" key="2">
    <source>
        <dbReference type="Proteomes" id="UP000229794"/>
    </source>
</evidence>
<protein>
    <submittedName>
        <fullName evidence="1">Uncharacterized protein</fullName>
    </submittedName>
</protein>
<reference evidence="1 2" key="1">
    <citation type="submission" date="2017-09" db="EMBL/GenBank/DDBJ databases">
        <title>Depth-based differentiation of microbial function through sediment-hosted aquifers and enrichment of novel symbionts in the deep terrestrial subsurface.</title>
        <authorList>
            <person name="Probst A.J."/>
            <person name="Ladd B."/>
            <person name="Jarett J.K."/>
            <person name="Geller-Mcgrath D.E."/>
            <person name="Sieber C.M."/>
            <person name="Emerson J.B."/>
            <person name="Anantharaman K."/>
            <person name="Thomas B.C."/>
            <person name="Malmstrom R."/>
            <person name="Stieglmeier M."/>
            <person name="Klingl A."/>
            <person name="Woyke T."/>
            <person name="Ryan C.M."/>
            <person name="Banfield J.F."/>
        </authorList>
    </citation>
    <scope>NUCLEOTIDE SEQUENCE [LARGE SCALE GENOMIC DNA]</scope>
    <source>
        <strain evidence="1">CG22_combo_CG10-13_8_21_14_all_42_17</strain>
    </source>
</reference>
<dbReference type="Proteomes" id="UP000229794">
    <property type="component" value="Unassembled WGS sequence"/>
</dbReference>
<organism evidence="1 2">
    <name type="scientific">Candidatus Zambryskibacteria bacterium CG22_combo_CG10-13_8_21_14_all_42_17</name>
    <dbReference type="NCBI Taxonomy" id="1975118"/>
    <lineage>
        <taxon>Bacteria</taxon>
        <taxon>Candidatus Zambryskiibacteriota</taxon>
    </lineage>
</organism>
<comment type="caution">
    <text evidence="1">The sequence shown here is derived from an EMBL/GenBank/DDBJ whole genome shotgun (WGS) entry which is preliminary data.</text>
</comment>